<dbReference type="AlphaFoldDB" id="M2PXF6"/>
<dbReference type="EMBL" id="KB445791">
    <property type="protein sequence ID" value="EMD41554.1"/>
    <property type="molecule type" value="Genomic_DNA"/>
</dbReference>
<accession>M2PXF6</accession>
<dbReference type="HOGENOM" id="CLU_2126877_0_0_1"/>
<keyword evidence="2" id="KW-1185">Reference proteome</keyword>
<name>M2PXF6_CERS8</name>
<reference evidence="1 2" key="1">
    <citation type="journal article" date="2012" name="Proc. Natl. Acad. Sci. U.S.A.">
        <title>Comparative genomics of Ceriporiopsis subvermispora and Phanerochaete chrysosporium provide insight into selective ligninolysis.</title>
        <authorList>
            <person name="Fernandez-Fueyo E."/>
            <person name="Ruiz-Duenas F.J."/>
            <person name="Ferreira P."/>
            <person name="Floudas D."/>
            <person name="Hibbett D.S."/>
            <person name="Canessa P."/>
            <person name="Larrondo L.F."/>
            <person name="James T.Y."/>
            <person name="Seelenfreund D."/>
            <person name="Lobos S."/>
            <person name="Polanco R."/>
            <person name="Tello M."/>
            <person name="Honda Y."/>
            <person name="Watanabe T."/>
            <person name="Watanabe T."/>
            <person name="Ryu J.S."/>
            <person name="Kubicek C.P."/>
            <person name="Schmoll M."/>
            <person name="Gaskell J."/>
            <person name="Hammel K.E."/>
            <person name="St John F.J."/>
            <person name="Vanden Wymelenberg A."/>
            <person name="Sabat G."/>
            <person name="Splinter BonDurant S."/>
            <person name="Syed K."/>
            <person name="Yadav J.S."/>
            <person name="Doddapaneni H."/>
            <person name="Subramanian V."/>
            <person name="Lavin J.L."/>
            <person name="Oguiza J.A."/>
            <person name="Perez G."/>
            <person name="Pisabarro A.G."/>
            <person name="Ramirez L."/>
            <person name="Santoyo F."/>
            <person name="Master E."/>
            <person name="Coutinho P.M."/>
            <person name="Henrissat B."/>
            <person name="Lombard V."/>
            <person name="Magnuson J.K."/>
            <person name="Kuees U."/>
            <person name="Hori C."/>
            <person name="Igarashi K."/>
            <person name="Samejima M."/>
            <person name="Held B.W."/>
            <person name="Barry K.W."/>
            <person name="LaButti K.M."/>
            <person name="Lapidus A."/>
            <person name="Lindquist E.A."/>
            <person name="Lucas S.M."/>
            <person name="Riley R."/>
            <person name="Salamov A.A."/>
            <person name="Hoffmeister D."/>
            <person name="Schwenk D."/>
            <person name="Hadar Y."/>
            <person name="Yarden O."/>
            <person name="de Vries R.P."/>
            <person name="Wiebenga A."/>
            <person name="Stenlid J."/>
            <person name="Eastwood D."/>
            <person name="Grigoriev I.V."/>
            <person name="Berka R.M."/>
            <person name="Blanchette R.A."/>
            <person name="Kersten P."/>
            <person name="Martinez A.T."/>
            <person name="Vicuna R."/>
            <person name="Cullen D."/>
        </authorList>
    </citation>
    <scope>NUCLEOTIDE SEQUENCE [LARGE SCALE GENOMIC DNA]</scope>
    <source>
        <strain evidence="1 2">B</strain>
    </source>
</reference>
<protein>
    <submittedName>
        <fullName evidence="1">Uncharacterized protein</fullName>
    </submittedName>
</protein>
<feature type="non-terminal residue" evidence="1">
    <location>
        <position position="1"/>
    </location>
</feature>
<organism evidence="1 2">
    <name type="scientific">Ceriporiopsis subvermispora (strain B)</name>
    <name type="common">White-rot fungus</name>
    <name type="synonym">Gelatoporia subvermispora</name>
    <dbReference type="NCBI Taxonomy" id="914234"/>
    <lineage>
        <taxon>Eukaryota</taxon>
        <taxon>Fungi</taxon>
        <taxon>Dikarya</taxon>
        <taxon>Basidiomycota</taxon>
        <taxon>Agaricomycotina</taxon>
        <taxon>Agaricomycetes</taxon>
        <taxon>Polyporales</taxon>
        <taxon>Gelatoporiaceae</taxon>
        <taxon>Gelatoporia</taxon>
    </lineage>
</organism>
<evidence type="ECO:0000313" key="1">
    <source>
        <dbReference type="EMBL" id="EMD41554.1"/>
    </source>
</evidence>
<dbReference type="Proteomes" id="UP000016930">
    <property type="component" value="Unassembled WGS sequence"/>
</dbReference>
<evidence type="ECO:0000313" key="2">
    <source>
        <dbReference type="Proteomes" id="UP000016930"/>
    </source>
</evidence>
<sequence length="114" mass="12920">MLSYRRSSHLRLDIRLRPRGEVRPLDATIQTRSVARALVAFAPECNAHHTVRCRMTPSHGACGVRGGRLVRPGFSNVARSNEAQERLRVGQRYDVSLIRFALHKRPRAGLRVPE</sequence>
<proteinExistence type="predicted"/>
<gene>
    <name evidence="1" type="ORF">CERSUDRAFT_110105</name>
</gene>